<feature type="transmembrane region" description="Helical" evidence="11">
    <location>
        <begin position="21"/>
        <end position="47"/>
    </location>
</feature>
<dbReference type="NCBIfam" id="NF038347">
    <property type="entry name" value="FtsX_Gpos"/>
    <property type="match status" value="1"/>
</dbReference>
<feature type="domain" description="FtsX extracellular" evidence="13">
    <location>
        <begin position="60"/>
        <end position="148"/>
    </location>
</feature>
<dbReference type="Proteomes" id="UP000440066">
    <property type="component" value="Unassembled WGS sequence"/>
</dbReference>
<evidence type="ECO:0000256" key="10">
    <source>
        <dbReference type="PIRNR" id="PIRNR003097"/>
    </source>
</evidence>
<gene>
    <name evidence="16" type="ORF">GF867_06965</name>
    <name evidence="15" type="ORF">GIY09_06940</name>
    <name evidence="14" type="ORF">GIY11_08975</name>
</gene>
<protein>
    <recommendedName>
        <fullName evidence="3 10">Cell division protein FtsX</fullName>
    </recommendedName>
</protein>
<dbReference type="GO" id="GO:0051301">
    <property type="term" value="P:cell division"/>
    <property type="evidence" value="ECO:0007669"/>
    <property type="project" value="UniProtKB-KW"/>
</dbReference>
<comment type="similarity">
    <text evidence="2 10">Belongs to the ABC-4 integral membrane protein family. FtsX subfamily.</text>
</comment>
<dbReference type="PANTHER" id="PTHR47755:SF1">
    <property type="entry name" value="CELL DIVISION PROTEIN FTSX"/>
    <property type="match status" value="1"/>
</dbReference>
<evidence type="ECO:0000256" key="6">
    <source>
        <dbReference type="ARBA" id="ARBA00022692"/>
    </source>
</evidence>
<reference evidence="17 19" key="2">
    <citation type="submission" date="2019-11" db="EMBL/GenBank/DDBJ databases">
        <title>Characterisation of Fundicoccus ignavus gen. nov. sp. nov., a novel genus of the family Aerococcaceae isolated from bulk tank milk.</title>
        <authorList>
            <person name="Siebert A."/>
            <person name="Huptas C."/>
            <person name="Wenning M."/>
            <person name="Scherer S."/>
            <person name="Doll E.V."/>
        </authorList>
    </citation>
    <scope>NUCLEOTIDE SEQUENCE [LARGE SCALE GENOMIC DNA]</scope>
    <source>
        <strain evidence="14 19">DSM 109653</strain>
        <strain evidence="15 17">WS4759</strain>
    </source>
</reference>
<dbReference type="InterPro" id="IPR058204">
    <property type="entry name" value="FtsX_firmicutes-type"/>
</dbReference>
<dbReference type="Gene3D" id="3.30.70.3040">
    <property type="match status" value="1"/>
</dbReference>
<evidence type="ECO:0000256" key="11">
    <source>
        <dbReference type="SAM" id="Phobius"/>
    </source>
</evidence>
<evidence type="ECO:0000256" key="1">
    <source>
        <dbReference type="ARBA" id="ARBA00004651"/>
    </source>
</evidence>
<evidence type="ECO:0000256" key="4">
    <source>
        <dbReference type="ARBA" id="ARBA00022475"/>
    </source>
</evidence>
<dbReference type="Proteomes" id="UP000430975">
    <property type="component" value="Unassembled WGS sequence"/>
</dbReference>
<evidence type="ECO:0000256" key="9">
    <source>
        <dbReference type="ARBA" id="ARBA00023306"/>
    </source>
</evidence>
<keyword evidence="4 10" id="KW-1003">Cell membrane</keyword>
<keyword evidence="8 10" id="KW-0472">Membrane</keyword>
<dbReference type="PANTHER" id="PTHR47755">
    <property type="entry name" value="CELL DIVISION PROTEIN FTSX"/>
    <property type="match status" value="1"/>
</dbReference>
<evidence type="ECO:0000256" key="2">
    <source>
        <dbReference type="ARBA" id="ARBA00007379"/>
    </source>
</evidence>
<keyword evidence="9 10" id="KW-0131">Cell cycle</keyword>
<dbReference type="Proteomes" id="UP000469870">
    <property type="component" value="Unassembled WGS sequence"/>
</dbReference>
<feature type="domain" description="ABC3 transporter permease C-terminal" evidence="12">
    <location>
        <begin position="174"/>
        <end position="289"/>
    </location>
</feature>
<accession>A0A6I2GQ95</accession>
<feature type="transmembrane region" description="Helical" evidence="11">
    <location>
        <begin position="167"/>
        <end position="188"/>
    </location>
</feature>
<dbReference type="AlphaFoldDB" id="A0A6I2GQ95"/>
<feature type="transmembrane region" description="Helical" evidence="11">
    <location>
        <begin position="219"/>
        <end position="242"/>
    </location>
</feature>
<evidence type="ECO:0000313" key="19">
    <source>
        <dbReference type="Proteomes" id="UP000469870"/>
    </source>
</evidence>
<feature type="transmembrane region" description="Helical" evidence="11">
    <location>
        <begin position="262"/>
        <end position="283"/>
    </location>
</feature>
<organism evidence="15 17">
    <name type="scientific">Fundicoccus ignavus</name>
    <dbReference type="NCBI Taxonomy" id="2664442"/>
    <lineage>
        <taxon>Bacteria</taxon>
        <taxon>Bacillati</taxon>
        <taxon>Bacillota</taxon>
        <taxon>Bacilli</taxon>
        <taxon>Lactobacillales</taxon>
        <taxon>Aerococcaceae</taxon>
        <taxon>Fundicoccus</taxon>
    </lineage>
</organism>
<evidence type="ECO:0000313" key="14">
    <source>
        <dbReference type="EMBL" id="MRI82137.1"/>
    </source>
</evidence>
<dbReference type="PIRSF" id="PIRSF003097">
    <property type="entry name" value="FtsX"/>
    <property type="match status" value="1"/>
</dbReference>
<comment type="function">
    <text evidence="10">Part of the ABC transporter FtsEX involved in asymmetric cellular division facilitating the initiation of sporulation.</text>
</comment>
<evidence type="ECO:0000313" key="17">
    <source>
        <dbReference type="Proteomes" id="UP000430975"/>
    </source>
</evidence>
<evidence type="ECO:0000256" key="8">
    <source>
        <dbReference type="ARBA" id="ARBA00023136"/>
    </source>
</evidence>
<dbReference type="EMBL" id="WJQS01000005">
    <property type="protein sequence ID" value="MRI85615.1"/>
    <property type="molecule type" value="Genomic_DNA"/>
</dbReference>
<keyword evidence="7 11" id="KW-1133">Transmembrane helix</keyword>
<evidence type="ECO:0000256" key="5">
    <source>
        <dbReference type="ARBA" id="ARBA00022618"/>
    </source>
</evidence>
<keyword evidence="5 10" id="KW-0132">Cell division</keyword>
<dbReference type="EMBL" id="WJQT01000008">
    <property type="protein sequence ID" value="MRJ47300.1"/>
    <property type="molecule type" value="Genomic_DNA"/>
</dbReference>
<reference evidence="16 18" key="1">
    <citation type="submission" date="2019-11" db="EMBL/GenBank/DDBJ databases">
        <title>Characterisation of Fundicoccus ignavus gen. nov. sp. nov., a novel genus of the family Aerococcaceae from bulk tank milk.</title>
        <authorList>
            <person name="Siebert A."/>
            <person name="Huptas C."/>
            <person name="Wenning M."/>
            <person name="Scherer S."/>
            <person name="Doll E.V."/>
        </authorList>
    </citation>
    <scope>NUCLEOTIDE SEQUENCE [LARGE SCALE GENOMIC DNA]</scope>
    <source>
        <strain evidence="16 18">DSM 109652</strain>
    </source>
</reference>
<dbReference type="InterPro" id="IPR040690">
    <property type="entry name" value="FtsX_ECD"/>
</dbReference>
<dbReference type="RefSeq" id="WP_311453945.1">
    <property type="nucleotide sequence ID" value="NZ_WJQR01000008.1"/>
</dbReference>
<dbReference type="Pfam" id="PF02687">
    <property type="entry name" value="FtsX"/>
    <property type="match status" value="1"/>
</dbReference>
<evidence type="ECO:0000259" key="12">
    <source>
        <dbReference type="Pfam" id="PF02687"/>
    </source>
</evidence>
<evidence type="ECO:0000259" key="13">
    <source>
        <dbReference type="Pfam" id="PF18075"/>
    </source>
</evidence>
<comment type="caution">
    <text evidence="15">The sequence shown here is derived from an EMBL/GenBank/DDBJ whole genome shotgun (WGS) entry which is preliminary data.</text>
</comment>
<dbReference type="InterPro" id="IPR004513">
    <property type="entry name" value="FtsX"/>
</dbReference>
<proteinExistence type="inferred from homology"/>
<dbReference type="Pfam" id="PF18075">
    <property type="entry name" value="FtsX_ECD"/>
    <property type="match status" value="1"/>
</dbReference>
<evidence type="ECO:0000313" key="18">
    <source>
        <dbReference type="Proteomes" id="UP000440066"/>
    </source>
</evidence>
<sequence>MKLIRNFFRHIRDSFRNLFRNGWMTTASILAMTVTMFMVGSLVLVFANVQKLTNEVEQEIQVRVNIDPVASEADEETLGEEIASIEFVEEVIYRSKEDELAEYQEIITENFDELEGDSNPLNNMYLVHVTGPQNIEIVVDQINALDNVLVANLGSIDLSGLINAIEVTRYVLALLAAVFVVIAVLLISNTIRLTIYARQTEIEIMRLVGAKNSFIRAPFVYEGATIGLIGSAFAIAVLYAVYQGLQNAAGELFAINTSFLIPTMPSIIFIGIGIGILGILLGVMGARRSVRKLLVN</sequence>
<dbReference type="EMBL" id="WJQR01000008">
    <property type="protein sequence ID" value="MRI82137.1"/>
    <property type="molecule type" value="Genomic_DNA"/>
</dbReference>
<evidence type="ECO:0000256" key="3">
    <source>
        <dbReference type="ARBA" id="ARBA00021907"/>
    </source>
</evidence>
<dbReference type="GO" id="GO:0005886">
    <property type="term" value="C:plasma membrane"/>
    <property type="evidence" value="ECO:0007669"/>
    <property type="project" value="UniProtKB-SubCell"/>
</dbReference>
<keyword evidence="6 11" id="KW-0812">Transmembrane</keyword>
<comment type="subcellular location">
    <subcellularLocation>
        <location evidence="1">Cell membrane</location>
        <topology evidence="1">Multi-pass membrane protein</topology>
    </subcellularLocation>
</comment>
<name>A0A6I2GQ95_9LACT</name>
<evidence type="ECO:0000313" key="15">
    <source>
        <dbReference type="EMBL" id="MRI85615.1"/>
    </source>
</evidence>
<evidence type="ECO:0000256" key="7">
    <source>
        <dbReference type="ARBA" id="ARBA00022989"/>
    </source>
</evidence>
<dbReference type="InterPro" id="IPR003838">
    <property type="entry name" value="ABC3_permease_C"/>
</dbReference>
<keyword evidence="17" id="KW-1185">Reference proteome</keyword>
<evidence type="ECO:0000313" key="16">
    <source>
        <dbReference type="EMBL" id="MRJ47300.1"/>
    </source>
</evidence>